<dbReference type="RefSeq" id="WP_344440404.1">
    <property type="nucleotide sequence ID" value="NZ_BAAALF010000015.1"/>
</dbReference>
<keyword evidence="6" id="KW-1185">Reference proteome</keyword>
<protein>
    <submittedName>
        <fullName evidence="5">NAD(P)-dependent oxidoreductase</fullName>
    </submittedName>
</protein>
<evidence type="ECO:0000313" key="5">
    <source>
        <dbReference type="EMBL" id="GAA1225348.1"/>
    </source>
</evidence>
<keyword evidence="2" id="KW-0560">Oxidoreductase</keyword>
<dbReference type="InterPro" id="IPR036291">
    <property type="entry name" value="NAD(P)-bd_dom_sf"/>
</dbReference>
<comment type="similarity">
    <text evidence="1">Belongs to the NAD(P)-dependent epimerase/dehydratase family.</text>
</comment>
<organism evidence="5 6">
    <name type="scientific">Kitasatospora nipponensis</name>
    <dbReference type="NCBI Taxonomy" id="258049"/>
    <lineage>
        <taxon>Bacteria</taxon>
        <taxon>Bacillati</taxon>
        <taxon>Actinomycetota</taxon>
        <taxon>Actinomycetes</taxon>
        <taxon>Kitasatosporales</taxon>
        <taxon>Streptomycetaceae</taxon>
        <taxon>Kitasatospora</taxon>
    </lineage>
</organism>
<dbReference type="Proteomes" id="UP001500037">
    <property type="component" value="Unassembled WGS sequence"/>
</dbReference>
<dbReference type="InterPro" id="IPR020904">
    <property type="entry name" value="Sc_DH/Rdtase_CS"/>
</dbReference>
<dbReference type="SUPFAM" id="SSF51735">
    <property type="entry name" value="NAD(P)-binding Rossmann-fold domains"/>
    <property type="match status" value="1"/>
</dbReference>
<dbReference type="Pfam" id="PF01370">
    <property type="entry name" value="Epimerase"/>
    <property type="match status" value="1"/>
</dbReference>
<reference evidence="6" key="1">
    <citation type="journal article" date="2019" name="Int. J. Syst. Evol. Microbiol.">
        <title>The Global Catalogue of Microorganisms (GCM) 10K type strain sequencing project: providing services to taxonomists for standard genome sequencing and annotation.</title>
        <authorList>
            <consortium name="The Broad Institute Genomics Platform"/>
            <consortium name="The Broad Institute Genome Sequencing Center for Infectious Disease"/>
            <person name="Wu L."/>
            <person name="Ma J."/>
        </authorList>
    </citation>
    <scope>NUCLEOTIDE SEQUENCE [LARGE SCALE GENOMIC DNA]</scope>
    <source>
        <strain evidence="6">JCM 13004</strain>
    </source>
</reference>
<dbReference type="Gene3D" id="3.40.50.720">
    <property type="entry name" value="NAD(P)-binding Rossmann-like Domain"/>
    <property type="match status" value="1"/>
</dbReference>
<dbReference type="PANTHER" id="PTHR43103">
    <property type="entry name" value="NUCLEOSIDE-DIPHOSPHATE-SUGAR EPIMERASE"/>
    <property type="match status" value="1"/>
</dbReference>
<evidence type="ECO:0000256" key="1">
    <source>
        <dbReference type="ARBA" id="ARBA00007637"/>
    </source>
</evidence>
<evidence type="ECO:0000313" key="6">
    <source>
        <dbReference type="Proteomes" id="UP001500037"/>
    </source>
</evidence>
<dbReference type="InterPro" id="IPR001509">
    <property type="entry name" value="Epimerase_deHydtase"/>
</dbReference>
<name>A0ABP4GIT1_9ACTN</name>
<gene>
    <name evidence="5" type="ORF">GCM10009665_14660</name>
</gene>
<evidence type="ECO:0000256" key="3">
    <source>
        <dbReference type="ARBA" id="ARBA00023027"/>
    </source>
</evidence>
<sequence length="267" mass="28518">MNRILITGAAGAVGTLIRPRLARAGRVLRLLDVAELQPAAGEEVVRASVTDLAAMERACAGADAVIHLGGISLEAPWQDILDVNINGTYTVFEAARRAGVSRVVYASSNHAVGYHTPDEYPLTAATLPLPDTYYGVSKAAGEALGALYHHRYGLDVICVRIMTCFAEPPNPRALSTWLSPDDCARLLEACLAFPEPGYRIVYGVSPNTRGGWVSLDEARALGYRPTDDAEVHAADVLAEHGDPAADDPVFAHLGGQFTFPELDADRL</sequence>
<evidence type="ECO:0000259" key="4">
    <source>
        <dbReference type="Pfam" id="PF01370"/>
    </source>
</evidence>
<evidence type="ECO:0000256" key="2">
    <source>
        <dbReference type="ARBA" id="ARBA00023002"/>
    </source>
</evidence>
<keyword evidence="3" id="KW-0520">NAD</keyword>
<dbReference type="EMBL" id="BAAALF010000015">
    <property type="protein sequence ID" value="GAA1225348.1"/>
    <property type="molecule type" value="Genomic_DNA"/>
</dbReference>
<proteinExistence type="inferred from homology"/>
<accession>A0ABP4GIT1</accession>
<feature type="domain" description="NAD-dependent epimerase/dehydratase" evidence="4">
    <location>
        <begin position="4"/>
        <end position="168"/>
    </location>
</feature>
<dbReference type="PROSITE" id="PS00061">
    <property type="entry name" value="ADH_SHORT"/>
    <property type="match status" value="1"/>
</dbReference>
<dbReference type="PANTHER" id="PTHR43103:SF5">
    <property type="entry name" value="4-EPIMERASE, PUTATIVE (AFU_ORTHOLOGUE AFUA_7G00360)-RELATED"/>
    <property type="match status" value="1"/>
</dbReference>
<comment type="caution">
    <text evidence="5">The sequence shown here is derived from an EMBL/GenBank/DDBJ whole genome shotgun (WGS) entry which is preliminary data.</text>
</comment>